<keyword evidence="4" id="KW-1185">Reference proteome</keyword>
<name>A0A5C6BUR1_9PLAN</name>
<dbReference type="Proteomes" id="UP000320735">
    <property type="component" value="Unassembled WGS sequence"/>
</dbReference>
<dbReference type="InterPro" id="IPR005182">
    <property type="entry name" value="YdbS-like_PH"/>
</dbReference>
<evidence type="ECO:0000256" key="1">
    <source>
        <dbReference type="SAM" id="Phobius"/>
    </source>
</evidence>
<dbReference type="OrthoDB" id="288063at2"/>
<feature type="transmembrane region" description="Helical" evidence="1">
    <location>
        <begin position="24"/>
        <end position="48"/>
    </location>
</feature>
<feature type="domain" description="YdbS-like PH" evidence="2">
    <location>
        <begin position="53"/>
        <end position="127"/>
    </location>
</feature>
<proteinExistence type="predicted"/>
<accession>A0A5C6BUR1</accession>
<dbReference type="RefSeq" id="WP_146372205.1">
    <property type="nucleotide sequence ID" value="NZ_SJPP01000001.1"/>
</dbReference>
<dbReference type="PANTHER" id="PTHR37938">
    <property type="entry name" value="BLL0215 PROTEIN"/>
    <property type="match status" value="1"/>
</dbReference>
<dbReference type="PANTHER" id="PTHR37938:SF1">
    <property type="entry name" value="BLL0215 PROTEIN"/>
    <property type="match status" value="1"/>
</dbReference>
<reference evidence="3 4" key="1">
    <citation type="submission" date="2019-02" db="EMBL/GenBank/DDBJ databases">
        <title>Deep-cultivation of Planctomycetes and their phenomic and genomic characterization uncovers novel biology.</title>
        <authorList>
            <person name="Wiegand S."/>
            <person name="Jogler M."/>
            <person name="Boedeker C."/>
            <person name="Pinto D."/>
            <person name="Vollmers J."/>
            <person name="Rivas-Marin E."/>
            <person name="Kohn T."/>
            <person name="Peeters S.H."/>
            <person name="Heuer A."/>
            <person name="Rast P."/>
            <person name="Oberbeckmann S."/>
            <person name="Bunk B."/>
            <person name="Jeske O."/>
            <person name="Meyerdierks A."/>
            <person name="Storesund J.E."/>
            <person name="Kallscheuer N."/>
            <person name="Luecker S."/>
            <person name="Lage O.M."/>
            <person name="Pohl T."/>
            <person name="Merkel B.J."/>
            <person name="Hornburger P."/>
            <person name="Mueller R.-W."/>
            <person name="Bruemmer F."/>
            <person name="Labrenz M."/>
            <person name="Spormann A.M."/>
            <person name="Op Den Camp H."/>
            <person name="Overmann J."/>
            <person name="Amann R."/>
            <person name="Jetten M.S.M."/>
            <person name="Mascher T."/>
            <person name="Medema M.H."/>
            <person name="Devos D.P."/>
            <person name="Kaster A.-K."/>
            <person name="Ovreas L."/>
            <person name="Rohde M."/>
            <person name="Galperin M.Y."/>
            <person name="Jogler C."/>
        </authorList>
    </citation>
    <scope>NUCLEOTIDE SEQUENCE [LARGE SCALE GENOMIC DNA]</scope>
    <source>
        <strain evidence="3 4">CA54</strain>
    </source>
</reference>
<keyword evidence="1" id="KW-0472">Membrane</keyword>
<keyword evidence="1" id="KW-1133">Transmembrane helix</keyword>
<dbReference type="AlphaFoldDB" id="A0A5C6BUR1"/>
<evidence type="ECO:0000313" key="3">
    <source>
        <dbReference type="EMBL" id="TWU14956.1"/>
    </source>
</evidence>
<dbReference type="Pfam" id="PF03703">
    <property type="entry name" value="bPH_2"/>
    <property type="match status" value="1"/>
</dbReference>
<protein>
    <submittedName>
        <fullName evidence="3">Bacterial membrane flanked domain protein</fullName>
    </submittedName>
</protein>
<gene>
    <name evidence="3" type="ORF">CA54_38260</name>
</gene>
<dbReference type="EMBL" id="SJPP01000001">
    <property type="protein sequence ID" value="TWU14956.1"/>
    <property type="molecule type" value="Genomic_DNA"/>
</dbReference>
<evidence type="ECO:0000259" key="2">
    <source>
        <dbReference type="Pfam" id="PF03703"/>
    </source>
</evidence>
<evidence type="ECO:0000313" key="4">
    <source>
        <dbReference type="Proteomes" id="UP000320735"/>
    </source>
</evidence>
<comment type="caution">
    <text evidence="3">The sequence shown here is derived from an EMBL/GenBank/DDBJ whole genome shotgun (WGS) entry which is preliminary data.</text>
</comment>
<organism evidence="3 4">
    <name type="scientific">Symmachiella macrocystis</name>
    <dbReference type="NCBI Taxonomy" id="2527985"/>
    <lineage>
        <taxon>Bacteria</taxon>
        <taxon>Pseudomonadati</taxon>
        <taxon>Planctomycetota</taxon>
        <taxon>Planctomycetia</taxon>
        <taxon>Planctomycetales</taxon>
        <taxon>Planctomycetaceae</taxon>
        <taxon>Symmachiella</taxon>
    </lineage>
</organism>
<sequence length="138" mass="15574">MTTNDNVEDILYEEHPAMFRNRPVYFVLCCLLIAAFGIGLVMLLIWYFQSIGTTLIITEERTTLRRGVFSKYTNEVTHDNVRNVQIAQTFLQRILGVGNVGISSAGQAGVEIFVRGIPDPERVREIIHNGSRGEYEPA</sequence>
<keyword evidence="1" id="KW-0812">Transmembrane</keyword>